<dbReference type="InterPro" id="IPR045059">
    <property type="entry name" value="Ribosomal_uL29_euk"/>
</dbReference>
<evidence type="ECO:0000313" key="6">
    <source>
        <dbReference type="Proteomes" id="UP000645828"/>
    </source>
</evidence>
<evidence type="ECO:0000256" key="2">
    <source>
        <dbReference type="ARBA" id="ARBA00022980"/>
    </source>
</evidence>
<keyword evidence="6" id="KW-1185">Reference proteome</keyword>
<name>A0A811Z293_NYCPR</name>
<dbReference type="GO" id="GO:0022625">
    <property type="term" value="C:cytosolic large ribosomal subunit"/>
    <property type="evidence" value="ECO:0007669"/>
    <property type="project" value="InterPro"/>
</dbReference>
<dbReference type="GO" id="GO:0000463">
    <property type="term" value="P:maturation of LSU-rRNA from tricistronic rRNA transcript (SSU-rRNA, 5.8S rRNA, LSU-rRNA)"/>
    <property type="evidence" value="ECO:0007669"/>
    <property type="project" value="InterPro"/>
</dbReference>
<dbReference type="GO" id="GO:0003729">
    <property type="term" value="F:mRNA binding"/>
    <property type="evidence" value="ECO:0007669"/>
    <property type="project" value="TreeGrafter"/>
</dbReference>
<dbReference type="GO" id="GO:0006412">
    <property type="term" value="P:translation"/>
    <property type="evidence" value="ECO:0007669"/>
    <property type="project" value="InterPro"/>
</dbReference>
<comment type="caution">
    <text evidence="5">The sequence shown here is derived from an EMBL/GenBank/DDBJ whole genome shotgun (WGS) entry which is preliminary data.</text>
</comment>
<proteinExistence type="inferred from homology"/>
<dbReference type="PANTHER" id="PTHR45722">
    <property type="entry name" value="60S RIBOSOMAL PROTEIN L35"/>
    <property type="match status" value="1"/>
</dbReference>
<dbReference type="EMBL" id="CAJHUB010000754">
    <property type="protein sequence ID" value="CAD7682836.1"/>
    <property type="molecule type" value="Genomic_DNA"/>
</dbReference>
<evidence type="ECO:0000256" key="1">
    <source>
        <dbReference type="ARBA" id="ARBA00009254"/>
    </source>
</evidence>
<dbReference type="AlphaFoldDB" id="A0A811Z293"/>
<reference evidence="5" key="1">
    <citation type="submission" date="2020-12" db="EMBL/GenBank/DDBJ databases">
        <authorList>
            <consortium name="Molecular Ecology Group"/>
        </authorList>
    </citation>
    <scope>NUCLEOTIDE SEQUENCE</scope>
    <source>
        <strain evidence="5">TBG_1078</strain>
    </source>
</reference>
<accession>A0A811Z293</accession>
<dbReference type="FunFam" id="6.10.250.3450:FF:000001">
    <property type="entry name" value="60S ribosomal protein L35"/>
    <property type="match status" value="1"/>
</dbReference>
<dbReference type="Proteomes" id="UP000645828">
    <property type="component" value="Unassembled WGS sequence"/>
</dbReference>
<gene>
    <name evidence="5" type="ORF">NYPRO_LOCUS15628</name>
</gene>
<protein>
    <recommendedName>
        <fullName evidence="4">Large ribosomal subunit protein uL29</fullName>
    </recommendedName>
</protein>
<organism evidence="5 6">
    <name type="scientific">Nyctereutes procyonoides</name>
    <name type="common">Raccoon dog</name>
    <name type="synonym">Canis procyonoides</name>
    <dbReference type="NCBI Taxonomy" id="34880"/>
    <lineage>
        <taxon>Eukaryota</taxon>
        <taxon>Metazoa</taxon>
        <taxon>Chordata</taxon>
        <taxon>Craniata</taxon>
        <taxon>Vertebrata</taxon>
        <taxon>Euteleostomi</taxon>
        <taxon>Mammalia</taxon>
        <taxon>Eutheria</taxon>
        <taxon>Laurasiatheria</taxon>
        <taxon>Carnivora</taxon>
        <taxon>Caniformia</taxon>
        <taxon>Canidae</taxon>
        <taxon>Nyctereutes</taxon>
    </lineage>
</organism>
<dbReference type="Gene3D" id="1.10.287.310">
    <property type="match status" value="1"/>
</dbReference>
<sequence length="126" mass="14669">MEKNFKKKKELLTHLEDLNSELFQLCVIKVTGGTASEFSKIRSSSGNCTGKKAKPLDLWPQKTRVMCRQLNKCEENLMTKKQQMQRLYPLWKYAVQTRASASIKHKQNKVGFLLLQQWGWTLRASH</sequence>
<dbReference type="Gene3D" id="6.10.250.3450">
    <property type="match status" value="1"/>
</dbReference>
<comment type="similarity">
    <text evidence="1">Belongs to the universal ribosomal protein uL29 family.</text>
</comment>
<evidence type="ECO:0000256" key="3">
    <source>
        <dbReference type="ARBA" id="ARBA00023274"/>
    </source>
</evidence>
<evidence type="ECO:0000256" key="4">
    <source>
        <dbReference type="ARBA" id="ARBA00035204"/>
    </source>
</evidence>
<dbReference type="PANTHER" id="PTHR45722:SF2">
    <property type="entry name" value="LARGE RIBOSOMAL SUBUNIT PROTEIN UL29-RELATED"/>
    <property type="match status" value="1"/>
</dbReference>
<dbReference type="InterPro" id="IPR036049">
    <property type="entry name" value="Ribosomal_uL29_sf"/>
</dbReference>
<keyword evidence="2" id="KW-0689">Ribosomal protein</keyword>
<keyword evidence="3" id="KW-0687">Ribonucleoprotein</keyword>
<evidence type="ECO:0000313" key="5">
    <source>
        <dbReference type="EMBL" id="CAD7682836.1"/>
    </source>
</evidence>
<dbReference type="GO" id="GO:0003735">
    <property type="term" value="F:structural constituent of ribosome"/>
    <property type="evidence" value="ECO:0007669"/>
    <property type="project" value="InterPro"/>
</dbReference>